<accession>A0ABC8KJU3</accession>
<evidence type="ECO:0000256" key="1">
    <source>
        <dbReference type="SAM" id="MobiDB-lite"/>
    </source>
</evidence>
<keyword evidence="3" id="KW-1185">Reference proteome</keyword>
<sequence length="79" mass="8800">MESCSLYSSSSSEKCKLTAVVPSGPQMQVDSSSSFWSSPRRSQMRLQSRRSQSRDDLSLSLAESHILKMVGENAFLVRI</sequence>
<feature type="compositionally biased region" description="Low complexity" evidence="1">
    <location>
        <begin position="31"/>
        <end position="50"/>
    </location>
</feature>
<gene>
    <name evidence="2" type="ORF">ERUC_LOCUS24563</name>
</gene>
<evidence type="ECO:0000313" key="3">
    <source>
        <dbReference type="Proteomes" id="UP001642260"/>
    </source>
</evidence>
<protein>
    <submittedName>
        <fullName evidence="2">Uncharacterized protein</fullName>
    </submittedName>
</protein>
<dbReference type="AlphaFoldDB" id="A0ABC8KJU3"/>
<dbReference type="EMBL" id="CAKOAT010253821">
    <property type="protein sequence ID" value="CAH8358807.1"/>
    <property type="molecule type" value="Genomic_DNA"/>
</dbReference>
<dbReference type="Proteomes" id="UP001642260">
    <property type="component" value="Unassembled WGS sequence"/>
</dbReference>
<organism evidence="2 3">
    <name type="scientific">Eruca vesicaria subsp. sativa</name>
    <name type="common">Garden rocket</name>
    <name type="synonym">Eruca sativa</name>
    <dbReference type="NCBI Taxonomy" id="29727"/>
    <lineage>
        <taxon>Eukaryota</taxon>
        <taxon>Viridiplantae</taxon>
        <taxon>Streptophyta</taxon>
        <taxon>Embryophyta</taxon>
        <taxon>Tracheophyta</taxon>
        <taxon>Spermatophyta</taxon>
        <taxon>Magnoliopsida</taxon>
        <taxon>eudicotyledons</taxon>
        <taxon>Gunneridae</taxon>
        <taxon>Pentapetalae</taxon>
        <taxon>rosids</taxon>
        <taxon>malvids</taxon>
        <taxon>Brassicales</taxon>
        <taxon>Brassicaceae</taxon>
        <taxon>Brassiceae</taxon>
        <taxon>Eruca</taxon>
    </lineage>
</organism>
<reference evidence="2 3" key="1">
    <citation type="submission" date="2022-03" db="EMBL/GenBank/DDBJ databases">
        <authorList>
            <person name="Macdonald S."/>
            <person name="Ahmed S."/>
            <person name="Newling K."/>
        </authorList>
    </citation>
    <scope>NUCLEOTIDE SEQUENCE [LARGE SCALE GENOMIC DNA]</scope>
</reference>
<name>A0ABC8KJU3_ERUVS</name>
<comment type="caution">
    <text evidence="2">The sequence shown here is derived from an EMBL/GenBank/DDBJ whole genome shotgun (WGS) entry which is preliminary data.</text>
</comment>
<feature type="region of interest" description="Disordered" evidence="1">
    <location>
        <begin position="24"/>
        <end position="54"/>
    </location>
</feature>
<evidence type="ECO:0000313" key="2">
    <source>
        <dbReference type="EMBL" id="CAH8358807.1"/>
    </source>
</evidence>
<proteinExistence type="predicted"/>